<name>A0AA38HIL5_9CUCU</name>
<evidence type="ECO:0000256" key="1">
    <source>
        <dbReference type="SAM" id="SignalP"/>
    </source>
</evidence>
<dbReference type="PROSITE" id="PS51257">
    <property type="entry name" value="PROKAR_LIPOPROTEIN"/>
    <property type="match status" value="1"/>
</dbReference>
<dbReference type="NCBIfam" id="NF045726">
    <property type="entry name" value="XXplasma_LP"/>
    <property type="match status" value="1"/>
</dbReference>
<gene>
    <name evidence="2" type="ORF">Zmor_012193</name>
</gene>
<feature type="signal peptide" evidence="1">
    <location>
        <begin position="1"/>
        <end position="19"/>
    </location>
</feature>
<dbReference type="Proteomes" id="UP001168821">
    <property type="component" value="Unassembled WGS sequence"/>
</dbReference>
<dbReference type="EMBL" id="JALNTZ010003813">
    <property type="protein sequence ID" value="KAJ3615939.1"/>
    <property type="molecule type" value="Genomic_DNA"/>
</dbReference>
<organism evidence="2 3">
    <name type="scientific">Zophobas morio</name>
    <dbReference type="NCBI Taxonomy" id="2755281"/>
    <lineage>
        <taxon>Eukaryota</taxon>
        <taxon>Metazoa</taxon>
        <taxon>Ecdysozoa</taxon>
        <taxon>Arthropoda</taxon>
        <taxon>Hexapoda</taxon>
        <taxon>Insecta</taxon>
        <taxon>Pterygota</taxon>
        <taxon>Neoptera</taxon>
        <taxon>Endopterygota</taxon>
        <taxon>Coleoptera</taxon>
        <taxon>Polyphaga</taxon>
        <taxon>Cucujiformia</taxon>
        <taxon>Tenebrionidae</taxon>
        <taxon>Zophobas</taxon>
    </lineage>
</organism>
<dbReference type="AlphaFoldDB" id="A0AA38HIL5"/>
<comment type="caution">
    <text evidence="2">The sequence shown here is derived from an EMBL/GenBank/DDBJ whole genome shotgun (WGS) entry which is preliminary data.</text>
</comment>
<sequence length="250" mass="25913">MKKLLGLLGAIGLVATSSATVVACGPDTTGSNDNTDTTKGETINLDYVKVGAAGGLEVVKTEVQTQLNDEQKAMTPSVDIYAEGTVIALDETTNVITATGKDGQPTQAVNEIKSSTTYVYAITLTPTSETVKDGEEVTSLTFVSGNVIVGEAQQIVPQGIGEADENGIYSLSLVKGSVTGSSAQIEVENPDMVGTLDATSSSKETVTVDKKTEDKFFSINAINAGEADITISSNLLDVKDVTIHVTVTEA</sequence>
<evidence type="ECO:0000313" key="3">
    <source>
        <dbReference type="Proteomes" id="UP001168821"/>
    </source>
</evidence>
<keyword evidence="1" id="KW-0732">Signal</keyword>
<dbReference type="InterPro" id="IPR054816">
    <property type="entry name" value="Lipoprotein_mollicutes-type_CS"/>
</dbReference>
<protein>
    <recommendedName>
        <fullName evidence="4">Lipoprotein</fullName>
    </recommendedName>
</protein>
<feature type="chain" id="PRO_5041411465" description="Lipoprotein" evidence="1">
    <location>
        <begin position="20"/>
        <end position="250"/>
    </location>
</feature>
<reference evidence="2" key="1">
    <citation type="journal article" date="2023" name="G3 (Bethesda)">
        <title>Whole genome assemblies of Zophobas morio and Tenebrio molitor.</title>
        <authorList>
            <person name="Kaur S."/>
            <person name="Stinson S.A."/>
            <person name="diCenzo G.C."/>
        </authorList>
    </citation>
    <scope>NUCLEOTIDE SEQUENCE</scope>
    <source>
        <strain evidence="2">QUZm001</strain>
    </source>
</reference>
<dbReference type="NCBIfam" id="NF038029">
    <property type="entry name" value="LP_plasma"/>
    <property type="match status" value="1"/>
</dbReference>
<proteinExistence type="predicted"/>
<evidence type="ECO:0008006" key="4">
    <source>
        <dbReference type="Google" id="ProtNLM"/>
    </source>
</evidence>
<accession>A0AA38HIL5</accession>
<keyword evidence="3" id="KW-1185">Reference proteome</keyword>
<evidence type="ECO:0000313" key="2">
    <source>
        <dbReference type="EMBL" id="KAJ3615939.1"/>
    </source>
</evidence>